<dbReference type="PROSITE" id="PS00383">
    <property type="entry name" value="TYR_PHOSPHATASE_1"/>
    <property type="match status" value="1"/>
</dbReference>
<dbReference type="EMBL" id="BAAAFD010000002">
    <property type="protein sequence ID" value="GAA0854174.1"/>
    <property type="molecule type" value="Genomic_DNA"/>
</dbReference>
<feature type="domain" description="Tyrosine specific protein phosphatases" evidence="2">
    <location>
        <begin position="75"/>
        <end position="135"/>
    </location>
</feature>
<name>A0ABP3WPA8_9ALTE</name>
<evidence type="ECO:0000259" key="2">
    <source>
        <dbReference type="PROSITE" id="PS50056"/>
    </source>
</evidence>
<keyword evidence="1" id="KW-0378">Hydrolase</keyword>
<dbReference type="InterPro" id="IPR057023">
    <property type="entry name" value="PTP-SAK"/>
</dbReference>
<dbReference type="InterPro" id="IPR016130">
    <property type="entry name" value="Tyr_Pase_AS"/>
</dbReference>
<dbReference type="SUPFAM" id="SSF52799">
    <property type="entry name" value="(Phosphotyrosine protein) phosphatases II"/>
    <property type="match status" value="1"/>
</dbReference>
<protein>
    <recommendedName>
        <fullName evidence="2">Tyrosine specific protein phosphatases domain-containing protein</fullName>
    </recommendedName>
</protein>
<evidence type="ECO:0000313" key="3">
    <source>
        <dbReference type="EMBL" id="GAA0854174.1"/>
    </source>
</evidence>
<comment type="caution">
    <text evidence="3">The sequence shown here is derived from an EMBL/GenBank/DDBJ whole genome shotgun (WGS) entry which is preliminary data.</text>
</comment>
<dbReference type="InterPro" id="IPR029021">
    <property type="entry name" value="Prot-tyrosine_phosphatase-like"/>
</dbReference>
<accession>A0ABP3WPA8</accession>
<sequence length="158" mass="17870">MKEVSVEFETVLNGALAIGHRPRLKNISVYKELGVTHVWTLLSEKEGALEIKSASRKAGLEWIWLPLANGKPPEEKMLPQITDSFSECKSYLNDNAKIYLHCSAGIHRTGMISYAFLRYLKISEQQAMSKLLRMRALTQGGVGHERLEWGNRHFGDSI</sequence>
<proteinExistence type="predicted"/>
<dbReference type="Proteomes" id="UP001500359">
    <property type="component" value="Unassembled WGS sequence"/>
</dbReference>
<evidence type="ECO:0000313" key="4">
    <source>
        <dbReference type="Proteomes" id="UP001500359"/>
    </source>
</evidence>
<organism evidence="3 4">
    <name type="scientific">Aliiglaciecola litoralis</name>
    <dbReference type="NCBI Taxonomy" id="582857"/>
    <lineage>
        <taxon>Bacteria</taxon>
        <taxon>Pseudomonadati</taxon>
        <taxon>Pseudomonadota</taxon>
        <taxon>Gammaproteobacteria</taxon>
        <taxon>Alteromonadales</taxon>
        <taxon>Alteromonadaceae</taxon>
        <taxon>Aliiglaciecola</taxon>
    </lineage>
</organism>
<dbReference type="RefSeq" id="WP_343856960.1">
    <property type="nucleotide sequence ID" value="NZ_BAAAFD010000002.1"/>
</dbReference>
<evidence type="ECO:0000256" key="1">
    <source>
        <dbReference type="ARBA" id="ARBA00022801"/>
    </source>
</evidence>
<dbReference type="PROSITE" id="PS50056">
    <property type="entry name" value="TYR_PHOSPHATASE_2"/>
    <property type="match status" value="1"/>
</dbReference>
<dbReference type="Pfam" id="PF22784">
    <property type="entry name" value="PTP-SAK"/>
    <property type="match status" value="1"/>
</dbReference>
<dbReference type="InterPro" id="IPR000387">
    <property type="entry name" value="Tyr_Pase_dom"/>
</dbReference>
<dbReference type="Gene3D" id="3.90.190.10">
    <property type="entry name" value="Protein tyrosine phosphatase superfamily"/>
    <property type="match status" value="1"/>
</dbReference>
<keyword evidence="4" id="KW-1185">Reference proteome</keyword>
<reference evidence="4" key="1">
    <citation type="journal article" date="2019" name="Int. J. Syst. Evol. Microbiol.">
        <title>The Global Catalogue of Microorganisms (GCM) 10K type strain sequencing project: providing services to taxonomists for standard genome sequencing and annotation.</title>
        <authorList>
            <consortium name="The Broad Institute Genomics Platform"/>
            <consortium name="The Broad Institute Genome Sequencing Center for Infectious Disease"/>
            <person name="Wu L."/>
            <person name="Ma J."/>
        </authorList>
    </citation>
    <scope>NUCLEOTIDE SEQUENCE [LARGE SCALE GENOMIC DNA]</scope>
    <source>
        <strain evidence="4">JCM 15896</strain>
    </source>
</reference>
<gene>
    <name evidence="3" type="ORF">GCM10009114_09010</name>
</gene>